<protein>
    <recommendedName>
        <fullName evidence="4">WXG100 family type VII secretion target</fullName>
    </recommendedName>
</protein>
<organism evidence="2 3">
    <name type="scientific">Nonomuraea turkmeniaca</name>
    <dbReference type="NCBI Taxonomy" id="103838"/>
    <lineage>
        <taxon>Bacteria</taxon>
        <taxon>Bacillati</taxon>
        <taxon>Actinomycetota</taxon>
        <taxon>Actinomycetes</taxon>
        <taxon>Streptosporangiales</taxon>
        <taxon>Streptosporangiaceae</taxon>
        <taxon>Nonomuraea</taxon>
    </lineage>
</organism>
<evidence type="ECO:0000313" key="2">
    <source>
        <dbReference type="EMBL" id="TMR05732.1"/>
    </source>
</evidence>
<dbReference type="Proteomes" id="UP000309128">
    <property type="component" value="Unassembled WGS sequence"/>
</dbReference>
<feature type="compositionally biased region" description="Low complexity" evidence="1">
    <location>
        <begin position="189"/>
        <end position="210"/>
    </location>
</feature>
<feature type="compositionally biased region" description="Gly residues" evidence="1">
    <location>
        <begin position="226"/>
        <end position="242"/>
    </location>
</feature>
<dbReference type="AlphaFoldDB" id="A0A5S4EUR0"/>
<evidence type="ECO:0000313" key="3">
    <source>
        <dbReference type="Proteomes" id="UP000309128"/>
    </source>
</evidence>
<reference evidence="2 3" key="1">
    <citation type="submission" date="2019-05" db="EMBL/GenBank/DDBJ databases">
        <title>Draft genome sequence of Nonomuraea turkmeniaca DSM 43926.</title>
        <authorList>
            <person name="Saricaoglu S."/>
            <person name="Isik K."/>
        </authorList>
    </citation>
    <scope>NUCLEOTIDE SEQUENCE [LARGE SCALE GENOMIC DNA]</scope>
    <source>
        <strain evidence="2 3">DSM 43926</strain>
    </source>
</reference>
<proteinExistence type="predicted"/>
<name>A0A5S4EUR0_9ACTN</name>
<keyword evidence="3" id="KW-1185">Reference proteome</keyword>
<evidence type="ECO:0000256" key="1">
    <source>
        <dbReference type="SAM" id="MobiDB-lite"/>
    </source>
</evidence>
<feature type="non-terminal residue" evidence="2">
    <location>
        <position position="263"/>
    </location>
</feature>
<dbReference type="EMBL" id="VCKY01000428">
    <property type="protein sequence ID" value="TMR05732.1"/>
    <property type="molecule type" value="Genomic_DNA"/>
</dbReference>
<gene>
    <name evidence="2" type="ORF">ETD86_52975</name>
</gene>
<comment type="caution">
    <text evidence="2">The sequence shown here is derived from an EMBL/GenBank/DDBJ whole genome shotgun (WGS) entry which is preliminary data.</text>
</comment>
<feature type="region of interest" description="Disordered" evidence="1">
    <location>
        <begin position="175"/>
        <end position="263"/>
    </location>
</feature>
<evidence type="ECO:0008006" key="4">
    <source>
        <dbReference type="Google" id="ProtNLM"/>
    </source>
</evidence>
<sequence length="263" mass="28185">MAEEDVLKIRLERPPGEFPDYDKKKEHIKGLLLSTNPLYVGGAGQTYKMASDKIKEAVDLIWEHSPKLIEIWKGPDAELAREALEKLYTTGEELKTKLSKMSGVLETYAGKVEEALVKVDEEVNVPAGVSADGTDPDWVKAQLEDAHARQTLYDLNQQIVTIYEDVPDEIAYDLPTVNLPSEPLDTEDPNYPTDTTPYDPVSNTDDSGGSYYTGGSGAGSTDTGDTAGGSNPGGSNPGGTNPGGTDPDDSTTPDPNTPDDPAP</sequence>
<accession>A0A5S4EUR0</accession>